<dbReference type="RefSeq" id="WP_267677464.1">
    <property type="nucleotide sequence ID" value="NZ_CP113088.1"/>
</dbReference>
<gene>
    <name evidence="3" type="ORF">N7U66_04315</name>
</gene>
<accession>A0A9E8MZ12</accession>
<dbReference type="AlphaFoldDB" id="A0A9E8MZ12"/>
<protein>
    <recommendedName>
        <fullName evidence="2">DUF6705 domain-containing protein</fullName>
    </recommendedName>
</protein>
<evidence type="ECO:0000259" key="2">
    <source>
        <dbReference type="Pfam" id="PF20448"/>
    </source>
</evidence>
<name>A0A9E8MZ12_9FLAO</name>
<feature type="signal peptide" evidence="1">
    <location>
        <begin position="1"/>
        <end position="21"/>
    </location>
</feature>
<organism evidence="3 4">
    <name type="scientific">Lacinutrix neustonica</name>
    <dbReference type="NCBI Taxonomy" id="2980107"/>
    <lineage>
        <taxon>Bacteria</taxon>
        <taxon>Pseudomonadati</taxon>
        <taxon>Bacteroidota</taxon>
        <taxon>Flavobacteriia</taxon>
        <taxon>Flavobacteriales</taxon>
        <taxon>Flavobacteriaceae</taxon>
        <taxon>Lacinutrix</taxon>
    </lineage>
</organism>
<evidence type="ECO:0000313" key="3">
    <source>
        <dbReference type="EMBL" id="WAC02864.1"/>
    </source>
</evidence>
<proteinExistence type="predicted"/>
<dbReference type="Proteomes" id="UP001164705">
    <property type="component" value="Chromosome"/>
</dbReference>
<dbReference type="Pfam" id="PF20448">
    <property type="entry name" value="DUF6705"/>
    <property type="match status" value="1"/>
</dbReference>
<keyword evidence="1" id="KW-0732">Signal</keyword>
<keyword evidence="4" id="KW-1185">Reference proteome</keyword>
<sequence length="198" mass="22385">MKTIKLLILLTIALFSIQCKSQQLIVNLEDHDGSAIVHSYYKDSNNLLTPFVGIWVFEDGTTYFKLILEKKTMVNAGDHFEDLLIGEYQYKENGVELVNTLNKLTDTLPNEYHHSIDGNYVNTRHSPFYDFTTDTFWIDLTMSEPNGRSSSLGLRKTTVNGQSAIQVFKRGNMLVLAPGDPEPAPSVIPNGFYYLLAQ</sequence>
<dbReference type="KEGG" id="lnu:N7U66_04315"/>
<reference evidence="3" key="1">
    <citation type="submission" date="2022-11" db="EMBL/GenBank/DDBJ databases">
        <title>Lacinutrix neustonica HL-RS19T sp. nov., isolated from the surface microlayer sample of brackish Lake Shihwa.</title>
        <authorList>
            <person name="Choi J.Y."/>
            <person name="Hwang C.Y."/>
        </authorList>
    </citation>
    <scope>NUCLEOTIDE SEQUENCE</scope>
    <source>
        <strain evidence="3">HL-RS19</strain>
    </source>
</reference>
<feature type="domain" description="DUF6705" evidence="2">
    <location>
        <begin position="1"/>
        <end position="126"/>
    </location>
</feature>
<evidence type="ECO:0000313" key="4">
    <source>
        <dbReference type="Proteomes" id="UP001164705"/>
    </source>
</evidence>
<evidence type="ECO:0000256" key="1">
    <source>
        <dbReference type="SAM" id="SignalP"/>
    </source>
</evidence>
<dbReference type="EMBL" id="CP113088">
    <property type="protein sequence ID" value="WAC02864.1"/>
    <property type="molecule type" value="Genomic_DNA"/>
</dbReference>
<dbReference type="InterPro" id="IPR046551">
    <property type="entry name" value="DUF6705"/>
</dbReference>
<feature type="chain" id="PRO_5038956843" description="DUF6705 domain-containing protein" evidence="1">
    <location>
        <begin position="22"/>
        <end position="198"/>
    </location>
</feature>